<sequence>MTIFILLAFSCLHNTDGRCTPQDCQVSSWTYWSSCYGERCGGRGVQRRTRWQDIVPSCGGSECPILEETRSCDSELTRQDCQLSSWSHWSTCSTPCGVSGVESSSRYKIITEQCGGYCPSILRKTRACFELSCLNGGRLNHDGTCSSAEGYSGQCCEVEPDGK</sequence>
<feature type="chain" id="PRO_5046099890" evidence="1">
    <location>
        <begin position="18"/>
        <end position="163"/>
    </location>
</feature>
<accession>A0ABN8MBQ2</accession>
<dbReference type="SUPFAM" id="SSF82895">
    <property type="entry name" value="TSP-1 type 1 repeat"/>
    <property type="match status" value="2"/>
</dbReference>
<dbReference type="PROSITE" id="PS50092">
    <property type="entry name" value="TSP1"/>
    <property type="match status" value="2"/>
</dbReference>
<proteinExistence type="predicted"/>
<dbReference type="EMBL" id="CALNXI010000436">
    <property type="protein sequence ID" value="CAH3027095.1"/>
    <property type="molecule type" value="Genomic_DNA"/>
</dbReference>
<keyword evidence="1" id="KW-0732">Signal</keyword>
<dbReference type="Gene3D" id="2.20.100.10">
    <property type="entry name" value="Thrombospondin type-1 (TSP1) repeat"/>
    <property type="match status" value="2"/>
</dbReference>
<dbReference type="InterPro" id="IPR036383">
    <property type="entry name" value="TSP1_rpt_sf"/>
</dbReference>
<dbReference type="Proteomes" id="UP001159427">
    <property type="component" value="Unassembled WGS sequence"/>
</dbReference>
<dbReference type="InterPro" id="IPR000884">
    <property type="entry name" value="TSP1_rpt"/>
</dbReference>
<keyword evidence="3" id="KW-1185">Reference proteome</keyword>
<evidence type="ECO:0000313" key="3">
    <source>
        <dbReference type="Proteomes" id="UP001159427"/>
    </source>
</evidence>
<dbReference type="PANTHER" id="PTHR20920:SF5">
    <property type="entry name" value="SMB DOMAIN-CONTAINING PROTEIN"/>
    <property type="match status" value="1"/>
</dbReference>
<reference evidence="2 3" key="1">
    <citation type="submission" date="2022-05" db="EMBL/GenBank/DDBJ databases">
        <authorList>
            <consortium name="Genoscope - CEA"/>
            <person name="William W."/>
        </authorList>
    </citation>
    <scope>NUCLEOTIDE SEQUENCE [LARGE SCALE GENOMIC DNA]</scope>
</reference>
<dbReference type="SMART" id="SM00209">
    <property type="entry name" value="TSP1"/>
    <property type="match status" value="2"/>
</dbReference>
<feature type="signal peptide" evidence="1">
    <location>
        <begin position="1"/>
        <end position="17"/>
    </location>
</feature>
<comment type="caution">
    <text evidence="2">The sequence shown here is derived from an EMBL/GenBank/DDBJ whole genome shotgun (WGS) entry which is preliminary data.</text>
</comment>
<dbReference type="Pfam" id="PF00090">
    <property type="entry name" value="TSP_1"/>
    <property type="match status" value="1"/>
</dbReference>
<name>A0ABN8MBQ2_9CNID</name>
<evidence type="ECO:0000313" key="2">
    <source>
        <dbReference type="EMBL" id="CAH3027095.1"/>
    </source>
</evidence>
<organism evidence="2 3">
    <name type="scientific">Porites evermanni</name>
    <dbReference type="NCBI Taxonomy" id="104178"/>
    <lineage>
        <taxon>Eukaryota</taxon>
        <taxon>Metazoa</taxon>
        <taxon>Cnidaria</taxon>
        <taxon>Anthozoa</taxon>
        <taxon>Hexacorallia</taxon>
        <taxon>Scleractinia</taxon>
        <taxon>Fungiina</taxon>
        <taxon>Poritidae</taxon>
        <taxon>Porites</taxon>
    </lineage>
</organism>
<gene>
    <name evidence="2" type="ORF">PEVE_00030710</name>
</gene>
<evidence type="ECO:0000256" key="1">
    <source>
        <dbReference type="SAM" id="SignalP"/>
    </source>
</evidence>
<dbReference type="InterPro" id="IPR039942">
    <property type="entry name" value="SBSPO"/>
</dbReference>
<protein>
    <submittedName>
        <fullName evidence="2">Uncharacterized protein</fullName>
    </submittedName>
</protein>
<dbReference type="PANTHER" id="PTHR20920">
    <property type="entry name" value="RPE-SPONDIN"/>
    <property type="match status" value="1"/>
</dbReference>